<protein>
    <submittedName>
        <fullName evidence="1">Uncharacterized protein</fullName>
    </submittedName>
</protein>
<dbReference type="AlphaFoldDB" id="A0A1W6K1R9"/>
<reference evidence="1 2" key="1">
    <citation type="submission" date="2017-03" db="EMBL/GenBank/DDBJ databases">
        <title>Sulfur activation and transportation mechanism of thermophilic Archaea Acidianus manzaensis YN-25.</title>
        <authorList>
            <person name="Ma Y."/>
            <person name="Yang Y."/>
            <person name="Xia J."/>
        </authorList>
    </citation>
    <scope>NUCLEOTIDE SEQUENCE [LARGE SCALE GENOMIC DNA]</scope>
    <source>
        <strain evidence="1 2">YN-25</strain>
    </source>
</reference>
<dbReference type="Proteomes" id="UP000193404">
    <property type="component" value="Chromosome"/>
</dbReference>
<gene>
    <name evidence="1" type="ORF">B6F84_10640</name>
</gene>
<dbReference type="KEGG" id="aman:B6F84_10640"/>
<sequence length="315" mass="34565">MRKSLLALAFLTLSLALLTLVIPVSAYVPIPPSTPIPIVNEGTINLTNFQGYAFSFINNGQAQPVGYVGITITIPSNLPTYFNIQDGDNNNGYAVWVALSPYSASFNSSQVFVQAGISFIANTSGNYVQLFVVYVNGTKIYQSFLLLTYPFSEFAGTTLNVCLSFSDGQFTAQFYDSNGFSKTVTVTENFVPYSALVIGEDPATPQTTILPNGQVVPLLHYPLPNETFSNIQFNVIGSPATSVEVYTFEYALNTPIPSTIVETSYEEYVYAFEWTYNGNSYSANAYTSSSSAQIFGTIQLSYKETPLFLYEIIKQ</sequence>
<evidence type="ECO:0000313" key="1">
    <source>
        <dbReference type="EMBL" id="ARM76430.1"/>
    </source>
</evidence>
<evidence type="ECO:0000313" key="2">
    <source>
        <dbReference type="Proteomes" id="UP000193404"/>
    </source>
</evidence>
<organism evidence="1 2">
    <name type="scientific">Acidianus manzaensis</name>
    <dbReference type="NCBI Taxonomy" id="282676"/>
    <lineage>
        <taxon>Archaea</taxon>
        <taxon>Thermoproteota</taxon>
        <taxon>Thermoprotei</taxon>
        <taxon>Sulfolobales</taxon>
        <taxon>Sulfolobaceae</taxon>
        <taxon>Acidianus</taxon>
    </lineage>
</organism>
<dbReference type="EMBL" id="CP020477">
    <property type="protein sequence ID" value="ARM76430.1"/>
    <property type="molecule type" value="Genomic_DNA"/>
</dbReference>
<accession>A0A1W6K1R9</accession>
<name>A0A1W6K1R9_9CREN</name>
<proteinExistence type="predicted"/>
<keyword evidence="2" id="KW-1185">Reference proteome</keyword>
<dbReference type="STRING" id="282676.B6F84_10640"/>